<proteinExistence type="predicted"/>
<dbReference type="eggNOG" id="COG1808">
    <property type="taxonomic scope" value="Bacteria"/>
</dbReference>
<gene>
    <name evidence="4" type="ordered locus">ELI_11860</name>
</gene>
<evidence type="ECO:0000313" key="5">
    <source>
        <dbReference type="Proteomes" id="UP000008808"/>
    </source>
</evidence>
<sequence>MEQTHTTPSPEPSSSADAEVTRPKGRTTSFTLLRALANLRKWWREAVIDDVDQNEVLEGTRSESLYTPRYVFMICMSAGIAVLGLLLSSPAVVIGAMLLSPLMSPIIGAGFALATGDFDWLRRCSRALLYGSVIAILFCAAIVFISPLQTVTTEIAARTRPNLFDLLVALFSALAGAYAVIRGKMGTIVGVAIATALMPPLAVVGFGLATFNWTVFGGSLMLFVTNLVTIMLTAALMARFYGFQTRLSQKQTRVQDVGMLVAFIALAIPLGLSLQTITWEARATNQIKAVIEEAFVENARINQLEIAFDSDPMRIETSVFTPEFERSAESEVARRLERILDRPVAIEIDQFRVGTDPGAAEQAQLEQARAEEQARASAERIRNLAERLALVAGVPIEEVTLDRDNRRALADARSLPGLGWEGYRALERRAAADMEGWDVRLRPPVAPLPDIPLEDGALGETGTDTLGLVRWAASRTRLPLTLTGRGEALQNAAQQLREAGIEVRTRDDGPRDRIVTGWANGSAQ</sequence>
<feature type="region of interest" description="Disordered" evidence="2">
    <location>
        <begin position="1"/>
        <end position="23"/>
    </location>
</feature>
<keyword evidence="5" id="KW-1185">Reference proteome</keyword>
<dbReference type="RefSeq" id="WP_011415287.1">
    <property type="nucleotide sequence ID" value="NC_007722.1"/>
</dbReference>
<feature type="compositionally biased region" description="Low complexity" evidence="2">
    <location>
        <begin position="1"/>
        <end position="15"/>
    </location>
</feature>
<reference evidence="5" key="1">
    <citation type="journal article" date="2009" name="J. Bacteriol.">
        <title>Complete genome sequence of Erythrobacter litoralis HTCC2594.</title>
        <authorList>
            <person name="Oh H.M."/>
            <person name="Giovannoni S.J."/>
            <person name="Ferriera S."/>
            <person name="Johnson J."/>
            <person name="Cho J.C."/>
        </authorList>
    </citation>
    <scope>NUCLEOTIDE SEQUENCE [LARGE SCALE GENOMIC DNA]</scope>
    <source>
        <strain evidence="5">HTCC2594</strain>
    </source>
</reference>
<keyword evidence="1" id="KW-0175">Coiled coil</keyword>
<evidence type="ECO:0000256" key="2">
    <source>
        <dbReference type="SAM" id="MobiDB-lite"/>
    </source>
</evidence>
<organism evidence="4 5">
    <name type="scientific">Erythrobacter litoralis (strain HTCC2594)</name>
    <dbReference type="NCBI Taxonomy" id="314225"/>
    <lineage>
        <taxon>Bacteria</taxon>
        <taxon>Pseudomonadati</taxon>
        <taxon>Pseudomonadota</taxon>
        <taxon>Alphaproteobacteria</taxon>
        <taxon>Sphingomonadales</taxon>
        <taxon>Erythrobacteraceae</taxon>
        <taxon>Erythrobacter/Porphyrobacter group</taxon>
        <taxon>Erythrobacter</taxon>
    </lineage>
</organism>
<evidence type="ECO:0000256" key="3">
    <source>
        <dbReference type="SAM" id="Phobius"/>
    </source>
</evidence>
<feature type="transmembrane region" description="Helical" evidence="3">
    <location>
        <begin position="127"/>
        <end position="148"/>
    </location>
</feature>
<dbReference type="STRING" id="314225.ELI_11860"/>
<keyword evidence="3" id="KW-0812">Transmembrane</keyword>
<feature type="transmembrane region" description="Helical" evidence="3">
    <location>
        <begin position="70"/>
        <end position="87"/>
    </location>
</feature>
<dbReference type="PANTHER" id="PTHR20992:SF9">
    <property type="entry name" value="AT15442P-RELATED"/>
    <property type="match status" value="1"/>
</dbReference>
<keyword evidence="3" id="KW-1133">Transmembrane helix</keyword>
<feature type="transmembrane region" description="Helical" evidence="3">
    <location>
        <begin position="257"/>
        <end position="279"/>
    </location>
</feature>
<accession>Q2N777</accession>
<evidence type="ECO:0000313" key="4">
    <source>
        <dbReference type="EMBL" id="ABC64464.1"/>
    </source>
</evidence>
<dbReference type="Pfam" id="PF04087">
    <property type="entry name" value="DUF389"/>
    <property type="match status" value="1"/>
</dbReference>
<evidence type="ECO:0000256" key="1">
    <source>
        <dbReference type="SAM" id="Coils"/>
    </source>
</evidence>
<feature type="coiled-coil region" evidence="1">
    <location>
        <begin position="360"/>
        <end position="387"/>
    </location>
</feature>
<dbReference type="InterPro" id="IPR005240">
    <property type="entry name" value="DUF389"/>
</dbReference>
<dbReference type="PANTHER" id="PTHR20992">
    <property type="entry name" value="AT15442P-RELATED"/>
    <property type="match status" value="1"/>
</dbReference>
<dbReference type="KEGG" id="eli:ELI_11860"/>
<feature type="transmembrane region" description="Helical" evidence="3">
    <location>
        <begin position="93"/>
        <end position="115"/>
    </location>
</feature>
<feature type="transmembrane region" description="Helical" evidence="3">
    <location>
        <begin position="215"/>
        <end position="236"/>
    </location>
</feature>
<name>Q2N777_ERYLH</name>
<dbReference type="EMBL" id="CP000157">
    <property type="protein sequence ID" value="ABC64464.1"/>
    <property type="molecule type" value="Genomic_DNA"/>
</dbReference>
<dbReference type="Proteomes" id="UP000008808">
    <property type="component" value="Chromosome"/>
</dbReference>
<feature type="transmembrane region" description="Helical" evidence="3">
    <location>
        <begin position="163"/>
        <end position="181"/>
    </location>
</feature>
<protein>
    <submittedName>
        <fullName evidence="4">Membrane protein, putative</fullName>
    </submittedName>
</protein>
<dbReference type="eggNOG" id="COG3712">
    <property type="taxonomic scope" value="Bacteria"/>
</dbReference>
<dbReference type="HOGENOM" id="CLU_548468_0_0_5"/>
<dbReference type="AlphaFoldDB" id="Q2N777"/>
<keyword evidence="3" id="KW-0472">Membrane</keyword>
<feature type="transmembrane region" description="Helical" evidence="3">
    <location>
        <begin position="188"/>
        <end position="209"/>
    </location>
</feature>